<sequence length="152" mass="17157">MTNACPIPGHLLRCGPEALPYMEERRKHPRYPACWRVLIHCHCYHDRERRIFDGTTADVSLGGFCVHCDHNLCTSRKVDVILLIPPLHSGGQAHKLVLRGRTGQTVLAGETGAFRTGVQFLNIDESQHRLLAQHLDARFRYHLARMIGQDGG</sequence>
<dbReference type="OrthoDB" id="9181485at2"/>
<dbReference type="Pfam" id="PF07238">
    <property type="entry name" value="PilZ"/>
    <property type="match status" value="1"/>
</dbReference>
<dbReference type="SUPFAM" id="SSF141371">
    <property type="entry name" value="PilZ domain-like"/>
    <property type="match status" value="1"/>
</dbReference>
<evidence type="ECO:0000259" key="1">
    <source>
        <dbReference type="Pfam" id="PF07238"/>
    </source>
</evidence>
<organism evidence="2 3">
    <name type="scientific">Pseudothauera lacus</name>
    <dbReference type="NCBI Taxonomy" id="2136175"/>
    <lineage>
        <taxon>Bacteria</taxon>
        <taxon>Pseudomonadati</taxon>
        <taxon>Pseudomonadota</taxon>
        <taxon>Betaproteobacteria</taxon>
        <taxon>Rhodocyclales</taxon>
        <taxon>Zoogloeaceae</taxon>
        <taxon>Pseudothauera</taxon>
    </lineage>
</organism>
<keyword evidence="3" id="KW-1185">Reference proteome</keyword>
<gene>
    <name evidence="2" type="ORF">C8261_12235</name>
</gene>
<reference evidence="2 3" key="2">
    <citation type="submission" date="2018-04" db="EMBL/GenBank/DDBJ databases">
        <title>Thauera lacus sp. nov., isolated from an saline lake in Inner Mongolia, China.</title>
        <authorList>
            <person name="Liang Q.-Y."/>
        </authorList>
    </citation>
    <scope>NUCLEOTIDE SEQUENCE [LARGE SCALE GENOMIC DNA]</scope>
    <source>
        <strain evidence="2 3">D20</strain>
    </source>
</reference>
<dbReference type="Proteomes" id="UP000241193">
    <property type="component" value="Unassembled WGS sequence"/>
</dbReference>
<comment type="caution">
    <text evidence="2">The sequence shown here is derived from an EMBL/GenBank/DDBJ whole genome shotgun (WGS) entry which is preliminary data.</text>
</comment>
<proteinExistence type="predicted"/>
<evidence type="ECO:0000313" key="3">
    <source>
        <dbReference type="Proteomes" id="UP000241193"/>
    </source>
</evidence>
<name>A0A2T4IDB1_9RHOO</name>
<evidence type="ECO:0000313" key="2">
    <source>
        <dbReference type="EMBL" id="PTD95765.1"/>
    </source>
</evidence>
<accession>A0A2T4IDB1</accession>
<reference evidence="2 3" key="1">
    <citation type="submission" date="2018-03" db="EMBL/GenBank/DDBJ databases">
        <authorList>
            <person name="Keele B.F."/>
        </authorList>
    </citation>
    <scope>NUCLEOTIDE SEQUENCE [LARGE SCALE GENOMIC DNA]</scope>
    <source>
        <strain evidence="2 3">D20</strain>
    </source>
</reference>
<protein>
    <recommendedName>
        <fullName evidence="1">PilZ domain-containing protein</fullName>
    </recommendedName>
</protein>
<dbReference type="Gene3D" id="2.40.10.220">
    <property type="entry name" value="predicted glycosyltransferase like domains"/>
    <property type="match status" value="1"/>
</dbReference>
<dbReference type="EMBL" id="PZKC01000010">
    <property type="protein sequence ID" value="PTD95765.1"/>
    <property type="molecule type" value="Genomic_DNA"/>
</dbReference>
<feature type="domain" description="PilZ" evidence="1">
    <location>
        <begin position="24"/>
        <end position="135"/>
    </location>
</feature>
<dbReference type="InterPro" id="IPR009875">
    <property type="entry name" value="PilZ_domain"/>
</dbReference>
<dbReference type="GO" id="GO:0035438">
    <property type="term" value="F:cyclic-di-GMP binding"/>
    <property type="evidence" value="ECO:0007669"/>
    <property type="project" value="InterPro"/>
</dbReference>
<dbReference type="AlphaFoldDB" id="A0A2T4IDB1"/>